<keyword evidence="4" id="KW-0904">Protein phosphatase</keyword>
<dbReference type="InterPro" id="IPR029021">
    <property type="entry name" value="Prot-tyrosine_phosphatase-like"/>
</dbReference>
<dbReference type="SUPFAM" id="SSF52799">
    <property type="entry name" value="(Phosphotyrosine protein) phosphatases II"/>
    <property type="match status" value="1"/>
</dbReference>
<dbReference type="InterPro" id="IPR016130">
    <property type="entry name" value="Tyr_Pase_AS"/>
</dbReference>
<evidence type="ECO:0000313" key="8">
    <source>
        <dbReference type="Proteomes" id="UP000054107"/>
    </source>
</evidence>
<keyword evidence="3" id="KW-0378">Hydrolase</keyword>
<dbReference type="GO" id="GO:0043409">
    <property type="term" value="P:negative regulation of MAPK cascade"/>
    <property type="evidence" value="ECO:0007669"/>
    <property type="project" value="TreeGrafter"/>
</dbReference>
<dbReference type="PROSITE" id="PS00383">
    <property type="entry name" value="TYR_PHOSPHATASE_1"/>
    <property type="match status" value="1"/>
</dbReference>
<dbReference type="OrthoDB" id="2017893at2759"/>
<dbReference type="GO" id="GO:0005737">
    <property type="term" value="C:cytoplasm"/>
    <property type="evidence" value="ECO:0007669"/>
    <property type="project" value="TreeGrafter"/>
</dbReference>
<proteinExistence type="inferred from homology"/>
<evidence type="ECO:0000256" key="1">
    <source>
        <dbReference type="ARBA" id="ARBA00008601"/>
    </source>
</evidence>
<protein>
    <recommendedName>
        <fullName evidence="2">protein-tyrosine-phosphatase</fullName>
        <ecNumber evidence="2">3.1.3.48</ecNumber>
    </recommendedName>
</protein>
<evidence type="ECO:0000313" key="7">
    <source>
        <dbReference type="EMBL" id="CEP13003.1"/>
    </source>
</evidence>
<dbReference type="SMART" id="SM00195">
    <property type="entry name" value="DSPc"/>
    <property type="match status" value="1"/>
</dbReference>
<name>A0A0B7NCA1_9FUNG</name>
<evidence type="ECO:0000256" key="2">
    <source>
        <dbReference type="ARBA" id="ARBA00013064"/>
    </source>
</evidence>
<dbReference type="InterPro" id="IPR020422">
    <property type="entry name" value="TYR_PHOSPHATASE_DUAL_dom"/>
</dbReference>
<feature type="domain" description="Tyrosine specific protein phosphatases" evidence="6">
    <location>
        <begin position="100"/>
        <end position="158"/>
    </location>
</feature>
<dbReference type="InterPro" id="IPR000387">
    <property type="entry name" value="Tyr_Pase_dom"/>
</dbReference>
<reference evidence="7 8" key="1">
    <citation type="submission" date="2014-09" db="EMBL/GenBank/DDBJ databases">
        <authorList>
            <person name="Ellenberger Sabrina"/>
        </authorList>
    </citation>
    <scope>NUCLEOTIDE SEQUENCE [LARGE SCALE GENOMIC DNA]</scope>
    <source>
        <strain evidence="7 8">CBS 412.66</strain>
    </source>
</reference>
<dbReference type="PANTHER" id="PTHR10159">
    <property type="entry name" value="DUAL SPECIFICITY PROTEIN PHOSPHATASE"/>
    <property type="match status" value="1"/>
</dbReference>
<sequence length="208" mass="23658">MATGDIIEDHISPLDSDLYQTLECGADGKPGGILITSVSQQVIPHIWLGGYKALETVEFLEKNKITYILTLGHFKPCYSPGRFIHKIIPITDNPEANIIRYFPESTEFIDEAIKSDHNILVHCLAGVSRSPTIVTAYLMATQRLRWKEALAIIKRTRPFVNPNPGFIEQLKLFQEMGRTFNPEHPAYEEYLRKHPVDASHVGHEDEYE</sequence>
<dbReference type="GO" id="GO:0004725">
    <property type="term" value="F:protein tyrosine phosphatase activity"/>
    <property type="evidence" value="ECO:0007669"/>
    <property type="project" value="UniProtKB-EC"/>
</dbReference>
<evidence type="ECO:0000256" key="3">
    <source>
        <dbReference type="ARBA" id="ARBA00022801"/>
    </source>
</evidence>
<dbReference type="PROSITE" id="PS50054">
    <property type="entry name" value="TYR_PHOSPHATASE_DUAL"/>
    <property type="match status" value="1"/>
</dbReference>
<dbReference type="STRING" id="35722.A0A0B7NCA1"/>
<dbReference type="EC" id="3.1.3.48" evidence="2"/>
<dbReference type="InterPro" id="IPR000340">
    <property type="entry name" value="Dual-sp_phosphatase_cat-dom"/>
</dbReference>
<dbReference type="CDD" id="cd14498">
    <property type="entry name" value="DSP"/>
    <property type="match status" value="1"/>
</dbReference>
<organism evidence="7 8">
    <name type="scientific">Parasitella parasitica</name>
    <dbReference type="NCBI Taxonomy" id="35722"/>
    <lineage>
        <taxon>Eukaryota</taxon>
        <taxon>Fungi</taxon>
        <taxon>Fungi incertae sedis</taxon>
        <taxon>Mucoromycota</taxon>
        <taxon>Mucoromycotina</taxon>
        <taxon>Mucoromycetes</taxon>
        <taxon>Mucorales</taxon>
        <taxon>Mucorineae</taxon>
        <taxon>Mucoraceae</taxon>
        <taxon>Parasitella</taxon>
    </lineage>
</organism>
<comment type="similarity">
    <text evidence="1">Belongs to the protein-tyrosine phosphatase family. Non-receptor class dual specificity subfamily.</text>
</comment>
<accession>A0A0B7NCA1</accession>
<evidence type="ECO:0000256" key="4">
    <source>
        <dbReference type="ARBA" id="ARBA00022912"/>
    </source>
</evidence>
<dbReference type="Gene3D" id="3.90.190.10">
    <property type="entry name" value="Protein tyrosine phosphatase superfamily"/>
    <property type="match status" value="1"/>
</dbReference>
<feature type="domain" description="Tyrosine-protein phosphatase" evidence="5">
    <location>
        <begin position="37"/>
        <end position="179"/>
    </location>
</feature>
<gene>
    <name evidence="7" type="primary">PARPA_07026.1 scaffold 25231</name>
</gene>
<evidence type="ECO:0000259" key="5">
    <source>
        <dbReference type="PROSITE" id="PS50054"/>
    </source>
</evidence>
<dbReference type="Proteomes" id="UP000054107">
    <property type="component" value="Unassembled WGS sequence"/>
</dbReference>
<evidence type="ECO:0000259" key="6">
    <source>
        <dbReference type="PROSITE" id="PS50056"/>
    </source>
</evidence>
<dbReference type="EMBL" id="LN728865">
    <property type="protein sequence ID" value="CEP13003.1"/>
    <property type="molecule type" value="Genomic_DNA"/>
</dbReference>
<dbReference type="PANTHER" id="PTHR10159:SF521">
    <property type="entry name" value="LEUCINE RICH REPEAT AND PHOSPHATASE DOMAIN CONTAINING PROTEIN"/>
    <property type="match status" value="1"/>
</dbReference>
<dbReference type="Pfam" id="PF00782">
    <property type="entry name" value="DSPc"/>
    <property type="match status" value="1"/>
</dbReference>
<dbReference type="AlphaFoldDB" id="A0A0B7NCA1"/>
<dbReference type="PROSITE" id="PS50056">
    <property type="entry name" value="TYR_PHOSPHATASE_2"/>
    <property type="match status" value="1"/>
</dbReference>
<keyword evidence="8" id="KW-1185">Reference proteome</keyword>